<dbReference type="EMBL" id="JAMZFV010000013">
    <property type="protein sequence ID" value="MCP1110480.1"/>
    <property type="molecule type" value="Genomic_DNA"/>
</dbReference>
<dbReference type="RefSeq" id="WP_262069359.1">
    <property type="nucleotide sequence ID" value="NZ_JAMXOC010000013.1"/>
</dbReference>
<evidence type="ECO:0000313" key="4">
    <source>
        <dbReference type="EMBL" id="MCP1110480.1"/>
    </source>
</evidence>
<evidence type="ECO:0000256" key="2">
    <source>
        <dbReference type="ARBA" id="ARBA00022448"/>
    </source>
</evidence>
<proteinExistence type="inferred from homology"/>
<evidence type="ECO:0000313" key="5">
    <source>
        <dbReference type="Proteomes" id="UP001523565"/>
    </source>
</evidence>
<dbReference type="SUPFAM" id="SSF160527">
    <property type="entry name" value="V-type ATPase subunit E-like"/>
    <property type="match status" value="1"/>
</dbReference>
<keyword evidence="5" id="KW-1185">Reference proteome</keyword>
<dbReference type="Gene3D" id="3.30.2320.30">
    <property type="entry name" value="ATP synthase, E subunit, C-terminal"/>
    <property type="match status" value="1"/>
</dbReference>
<dbReference type="InterPro" id="IPR002842">
    <property type="entry name" value="ATPase_V1_Esu"/>
</dbReference>
<keyword evidence="3" id="KW-0406">Ion transport</keyword>
<evidence type="ECO:0000256" key="1">
    <source>
        <dbReference type="ARBA" id="ARBA00005901"/>
    </source>
</evidence>
<organism evidence="4 5">
    <name type="scientific">Ohessyouella blattaphilus</name>
    <dbReference type="NCBI Taxonomy" id="2949333"/>
    <lineage>
        <taxon>Bacteria</taxon>
        <taxon>Bacillati</taxon>
        <taxon>Bacillota</taxon>
        <taxon>Clostridia</taxon>
        <taxon>Lachnospirales</taxon>
        <taxon>Lachnospiraceae</taxon>
        <taxon>Ohessyouella</taxon>
    </lineage>
</organism>
<name>A0ABT1EIF4_9FIRM</name>
<dbReference type="Proteomes" id="UP001523565">
    <property type="component" value="Unassembled WGS sequence"/>
</dbReference>
<comment type="caution">
    <text evidence="4">The sequence shown here is derived from an EMBL/GenBank/DDBJ whole genome shotgun (WGS) entry which is preliminary data.</text>
</comment>
<reference evidence="4 5" key="1">
    <citation type="journal article" date="2022" name="Genome Biol. Evol.">
        <title>Host diet, physiology and behaviors set the stage for Lachnospiraceae cladogenesis.</title>
        <authorList>
            <person name="Vera-Ponce De Leon A."/>
            <person name="Schneider M."/>
            <person name="Jahnes B.C."/>
            <person name="Sadowski V."/>
            <person name="Camuy-Velez L.A."/>
            <person name="Duan J."/>
            <person name="Sabree Z.L."/>
        </authorList>
    </citation>
    <scope>NUCLEOTIDE SEQUENCE [LARGE SCALE GENOMIC DNA]</scope>
    <source>
        <strain evidence="4 5">PAL227</strain>
    </source>
</reference>
<keyword evidence="2" id="KW-0813">Transport</keyword>
<dbReference type="InterPro" id="IPR038495">
    <property type="entry name" value="ATPase_E_C"/>
</dbReference>
<protein>
    <submittedName>
        <fullName evidence="4">V-type ATP synthase subunit E</fullName>
    </submittedName>
</protein>
<sequence>MNIEKKLEFLRDSAMEEARAKGNAIIKQHEDALNRVFEQHRSEAMHQMDTRIKAERISAKQQLNMASSKAGLELKKSLGETQTELKKKLFAEVRELLDEYMKTPEYEELLISYIRSAVRFAKGDEMVIYINPSDEGKKASLEERTGMTLTISKEDFIGGVRCVIHKRNILVDHAFKEALATEFHNFTLKGGAGIE</sequence>
<evidence type="ECO:0000256" key="3">
    <source>
        <dbReference type="ARBA" id="ARBA00023065"/>
    </source>
</evidence>
<gene>
    <name evidence="4" type="ORF">NK118_09485</name>
</gene>
<accession>A0ABT1EIF4</accession>
<dbReference type="Pfam" id="PF01991">
    <property type="entry name" value="vATP-synt_E"/>
    <property type="match status" value="1"/>
</dbReference>
<comment type="similarity">
    <text evidence="1">Belongs to the V-ATPase E subunit family.</text>
</comment>